<dbReference type="SUPFAM" id="SSF81383">
    <property type="entry name" value="F-box domain"/>
    <property type="match status" value="1"/>
</dbReference>
<dbReference type="SUPFAM" id="SSF48403">
    <property type="entry name" value="Ankyrin repeat"/>
    <property type="match status" value="1"/>
</dbReference>
<evidence type="ECO:0000313" key="7">
    <source>
        <dbReference type="Proteomes" id="UP001149163"/>
    </source>
</evidence>
<gene>
    <name evidence="6" type="ORF">N7482_001244</name>
</gene>
<feature type="compositionally biased region" description="Basic residues" evidence="4">
    <location>
        <begin position="352"/>
        <end position="362"/>
    </location>
</feature>
<dbReference type="EMBL" id="JAPQKN010000001">
    <property type="protein sequence ID" value="KAJ5175367.1"/>
    <property type="molecule type" value="Genomic_DNA"/>
</dbReference>
<evidence type="ECO:0000256" key="3">
    <source>
        <dbReference type="PROSITE-ProRule" id="PRU00023"/>
    </source>
</evidence>
<dbReference type="PROSITE" id="PS50297">
    <property type="entry name" value="ANK_REP_REGION"/>
    <property type="match status" value="2"/>
</dbReference>
<sequence>MSLSTLPHELLFEIVERLPRSSLNALIRTSRQLYALLNTTLYSNDVRHDNCSALFWAAKTGICSTAQLVIDEGADLQVIFEEEQDTRVGLSLLKTQENLVRSTKWSKRLNSSPRMTFQTCGETPLHRAAMLNHEAVVRCLLDNGADMLAINLGGYYPIQLAAKAGHEAVVSQFLEKGFKPDEMSWGYGEPTALHSALDGGHSAVVKILLEHGASPNSKASWPPCCLAPLQAAIRLGRFGEEESALLLIENGAQLTTLHGESKYLIQAVEAGWVKVVQALLDFGCDPDDCLNGRTALDYAKRHRYKEMIRILESVTTPTAKRKRTATAQRKRTRTAKRKRTRTAKRQPTPTAKRQRKSHKISK</sequence>
<keyword evidence="1" id="KW-0677">Repeat</keyword>
<reference evidence="6" key="2">
    <citation type="journal article" date="2023" name="IMA Fungus">
        <title>Comparative genomic study of the Penicillium genus elucidates a diverse pangenome and 15 lateral gene transfer events.</title>
        <authorList>
            <person name="Petersen C."/>
            <person name="Sorensen T."/>
            <person name="Nielsen M.R."/>
            <person name="Sondergaard T.E."/>
            <person name="Sorensen J.L."/>
            <person name="Fitzpatrick D.A."/>
            <person name="Frisvad J.C."/>
            <person name="Nielsen K.L."/>
        </authorList>
    </citation>
    <scope>NUCLEOTIDE SEQUENCE</scope>
    <source>
        <strain evidence="6">IBT 26290</strain>
    </source>
</reference>
<protein>
    <submittedName>
        <fullName evidence="6">Ankyrin</fullName>
    </submittedName>
</protein>
<dbReference type="Pfam" id="PF12796">
    <property type="entry name" value="Ank_2"/>
    <property type="match status" value="2"/>
</dbReference>
<dbReference type="Pfam" id="PF00023">
    <property type="entry name" value="Ank"/>
    <property type="match status" value="1"/>
</dbReference>
<feature type="repeat" description="ANK" evidence="3">
    <location>
        <begin position="188"/>
        <end position="220"/>
    </location>
</feature>
<dbReference type="InterPro" id="IPR036047">
    <property type="entry name" value="F-box-like_dom_sf"/>
</dbReference>
<dbReference type="GeneID" id="81422545"/>
<dbReference type="InterPro" id="IPR036770">
    <property type="entry name" value="Ankyrin_rpt-contain_sf"/>
</dbReference>
<evidence type="ECO:0000256" key="4">
    <source>
        <dbReference type="SAM" id="MobiDB-lite"/>
    </source>
</evidence>
<evidence type="ECO:0000256" key="2">
    <source>
        <dbReference type="ARBA" id="ARBA00023043"/>
    </source>
</evidence>
<feature type="region of interest" description="Disordered" evidence="4">
    <location>
        <begin position="315"/>
        <end position="362"/>
    </location>
</feature>
<evidence type="ECO:0000256" key="1">
    <source>
        <dbReference type="ARBA" id="ARBA00022737"/>
    </source>
</evidence>
<accession>A0A9W9LTY7</accession>
<feature type="compositionally biased region" description="Basic residues" evidence="4">
    <location>
        <begin position="319"/>
        <end position="344"/>
    </location>
</feature>
<dbReference type="Proteomes" id="UP001149163">
    <property type="component" value="Unassembled WGS sequence"/>
</dbReference>
<dbReference type="PANTHER" id="PTHR24126">
    <property type="entry name" value="ANKYRIN REPEAT, PH AND SEC7 DOMAIN CONTAINING PROTEIN SECG-RELATED"/>
    <property type="match status" value="1"/>
</dbReference>
<name>A0A9W9LTY7_9EURO</name>
<feature type="domain" description="F-box" evidence="5">
    <location>
        <begin position="1"/>
        <end position="45"/>
    </location>
</feature>
<dbReference type="AlphaFoldDB" id="A0A9W9LTY7"/>
<dbReference type="RefSeq" id="XP_056546975.1">
    <property type="nucleotide sequence ID" value="XM_056683369.1"/>
</dbReference>
<organism evidence="6 7">
    <name type="scientific">Penicillium canariense</name>
    <dbReference type="NCBI Taxonomy" id="189055"/>
    <lineage>
        <taxon>Eukaryota</taxon>
        <taxon>Fungi</taxon>
        <taxon>Dikarya</taxon>
        <taxon>Ascomycota</taxon>
        <taxon>Pezizomycotina</taxon>
        <taxon>Eurotiomycetes</taxon>
        <taxon>Eurotiomycetidae</taxon>
        <taxon>Eurotiales</taxon>
        <taxon>Aspergillaceae</taxon>
        <taxon>Penicillium</taxon>
    </lineage>
</organism>
<keyword evidence="2 3" id="KW-0040">ANK repeat</keyword>
<dbReference type="OrthoDB" id="366390at2759"/>
<feature type="repeat" description="ANK" evidence="3">
    <location>
        <begin position="120"/>
        <end position="152"/>
    </location>
</feature>
<dbReference type="InterPro" id="IPR002110">
    <property type="entry name" value="Ankyrin_rpt"/>
</dbReference>
<keyword evidence="7" id="KW-1185">Reference proteome</keyword>
<proteinExistence type="predicted"/>
<dbReference type="InterPro" id="IPR001810">
    <property type="entry name" value="F-box_dom"/>
</dbReference>
<dbReference type="PROSITE" id="PS50181">
    <property type="entry name" value="FBOX"/>
    <property type="match status" value="1"/>
</dbReference>
<dbReference type="PROSITE" id="PS50088">
    <property type="entry name" value="ANK_REPEAT"/>
    <property type="match status" value="2"/>
</dbReference>
<evidence type="ECO:0000259" key="5">
    <source>
        <dbReference type="PROSITE" id="PS50181"/>
    </source>
</evidence>
<evidence type="ECO:0000313" key="6">
    <source>
        <dbReference type="EMBL" id="KAJ5175367.1"/>
    </source>
</evidence>
<dbReference type="PRINTS" id="PR01415">
    <property type="entry name" value="ANKYRIN"/>
</dbReference>
<dbReference type="Pfam" id="PF12937">
    <property type="entry name" value="F-box-like"/>
    <property type="match status" value="1"/>
</dbReference>
<dbReference type="SMART" id="SM00248">
    <property type="entry name" value="ANK"/>
    <property type="match status" value="6"/>
</dbReference>
<reference evidence="6" key="1">
    <citation type="submission" date="2022-11" db="EMBL/GenBank/DDBJ databases">
        <authorList>
            <person name="Petersen C."/>
        </authorList>
    </citation>
    <scope>NUCLEOTIDE SEQUENCE</scope>
    <source>
        <strain evidence="6">IBT 26290</strain>
    </source>
</reference>
<comment type="caution">
    <text evidence="6">The sequence shown here is derived from an EMBL/GenBank/DDBJ whole genome shotgun (WGS) entry which is preliminary data.</text>
</comment>
<dbReference type="PANTHER" id="PTHR24126:SF14">
    <property type="entry name" value="ANK_REP_REGION DOMAIN-CONTAINING PROTEIN"/>
    <property type="match status" value="1"/>
</dbReference>
<dbReference type="Gene3D" id="1.25.40.20">
    <property type="entry name" value="Ankyrin repeat-containing domain"/>
    <property type="match status" value="1"/>
</dbReference>